<sequence>MDPSTTAGSMPGQPPEVDHSALKPGQMIGRYEIVSVLGQGGFGITYRARDVQLGRDVAIKEYLPSALAIREAGSTVLPRTTKLADDFGWGRERFVSEGRTLATLHRTPAIVHVFDFLETNGTAYIVMELLSGETLEDRLKRQGKLGPEEIEGILWPLLDGLEQVHQAGFLHRDIKPANILLDAAGHPTLIDFGASRAAMAGRTTAMTAIFTPGYAAPEQMTSAKQGPPTDIYGLSATLYHAITGKVPPNSFERILEDTYEPLAQSKPAGFAPGMLAGIDAGLAVAARDRPQTIASWRPLLGLTAAPAADATVVMGASRSQEAARSGGLPPPPTEGPATPSAVAPKPRSSTALWAAIVVVVLAVVGGAGYYLLVPRGPDPEVVKARALAEEAEAKRKQAEEEAARVKAEVEQRQKAEEAAAARKREEEAQAAMRKQMEDDARRKIETELAEQRRQEEAAKAKAEQEETDRRKAIEDARKKIEFVAGDFDHFGKTLVTIALKDHADEIQLQGVDIVDDPALRQLAVTALAAQPRHVKCRQTDRLTDGTPLYRCLITPLNAKEPLADIPDADRSDLALALVRNGLVLASCDAPRLYADAEDDARRRAQSLWGRVKVPEYKGRCSK</sequence>
<dbReference type="PROSITE" id="PS00107">
    <property type="entry name" value="PROTEIN_KINASE_ATP"/>
    <property type="match status" value="1"/>
</dbReference>
<dbReference type="CDD" id="cd14014">
    <property type="entry name" value="STKc_PknB_like"/>
    <property type="match status" value="1"/>
</dbReference>
<keyword evidence="7" id="KW-1133">Transmembrane helix</keyword>
<feature type="domain" description="Protein kinase" evidence="8">
    <location>
        <begin position="31"/>
        <end position="300"/>
    </location>
</feature>
<dbReference type="GO" id="GO:0004674">
    <property type="term" value="F:protein serine/threonine kinase activity"/>
    <property type="evidence" value="ECO:0007669"/>
    <property type="project" value="TreeGrafter"/>
</dbReference>
<evidence type="ECO:0000256" key="1">
    <source>
        <dbReference type="ARBA" id="ARBA00022679"/>
    </source>
</evidence>
<feature type="binding site" evidence="5">
    <location>
        <position position="60"/>
    </location>
    <ligand>
        <name>ATP</name>
        <dbReference type="ChEBI" id="CHEBI:30616"/>
    </ligand>
</feature>
<name>A0A1T4RVJ8_9HYPH</name>
<evidence type="ECO:0000256" key="5">
    <source>
        <dbReference type="PROSITE-ProRule" id="PRU10141"/>
    </source>
</evidence>
<evidence type="ECO:0000256" key="4">
    <source>
        <dbReference type="ARBA" id="ARBA00022840"/>
    </source>
</evidence>
<keyword evidence="10" id="KW-1185">Reference proteome</keyword>
<dbReference type="PROSITE" id="PS00108">
    <property type="entry name" value="PROTEIN_KINASE_ST"/>
    <property type="match status" value="1"/>
</dbReference>
<evidence type="ECO:0000313" key="10">
    <source>
        <dbReference type="Proteomes" id="UP000190092"/>
    </source>
</evidence>
<dbReference type="STRING" id="225324.SAMN02745126_04085"/>
<evidence type="ECO:0000256" key="7">
    <source>
        <dbReference type="SAM" id="Phobius"/>
    </source>
</evidence>
<evidence type="ECO:0000256" key="3">
    <source>
        <dbReference type="ARBA" id="ARBA00022777"/>
    </source>
</evidence>
<dbReference type="OrthoDB" id="9801841at2"/>
<evidence type="ECO:0000256" key="6">
    <source>
        <dbReference type="SAM" id="MobiDB-lite"/>
    </source>
</evidence>
<reference evidence="10" key="1">
    <citation type="submission" date="2017-02" db="EMBL/GenBank/DDBJ databases">
        <authorList>
            <person name="Varghese N."/>
            <person name="Submissions S."/>
        </authorList>
    </citation>
    <scope>NUCLEOTIDE SEQUENCE [LARGE SCALE GENOMIC DNA]</scope>
    <source>
        <strain evidence="10">ATCC 27094</strain>
    </source>
</reference>
<proteinExistence type="predicted"/>
<dbReference type="SUPFAM" id="SSF56112">
    <property type="entry name" value="Protein kinase-like (PK-like)"/>
    <property type="match status" value="1"/>
</dbReference>
<feature type="region of interest" description="Disordered" evidence="6">
    <location>
        <begin position="315"/>
        <end position="345"/>
    </location>
</feature>
<organism evidence="9 10">
    <name type="scientific">Enhydrobacter aerosaccus</name>
    <dbReference type="NCBI Taxonomy" id="225324"/>
    <lineage>
        <taxon>Bacteria</taxon>
        <taxon>Pseudomonadati</taxon>
        <taxon>Pseudomonadota</taxon>
        <taxon>Alphaproteobacteria</taxon>
        <taxon>Hyphomicrobiales</taxon>
        <taxon>Enhydrobacter</taxon>
    </lineage>
</organism>
<keyword evidence="2 5" id="KW-0547">Nucleotide-binding</keyword>
<protein>
    <submittedName>
        <fullName evidence="9">Protein kinase domain-containing protein</fullName>
    </submittedName>
</protein>
<keyword evidence="4 5" id="KW-0067">ATP-binding</keyword>
<dbReference type="AlphaFoldDB" id="A0A1T4RVJ8"/>
<evidence type="ECO:0000256" key="2">
    <source>
        <dbReference type="ARBA" id="ARBA00022741"/>
    </source>
</evidence>
<dbReference type="SMART" id="SM00220">
    <property type="entry name" value="S_TKc"/>
    <property type="match status" value="1"/>
</dbReference>
<dbReference type="InterPro" id="IPR011009">
    <property type="entry name" value="Kinase-like_dom_sf"/>
</dbReference>
<keyword evidence="1" id="KW-0808">Transferase</keyword>
<feature type="compositionally biased region" description="Basic and acidic residues" evidence="6">
    <location>
        <begin position="434"/>
        <end position="470"/>
    </location>
</feature>
<feature type="compositionally biased region" description="Basic and acidic residues" evidence="6">
    <location>
        <begin position="416"/>
        <end position="427"/>
    </location>
</feature>
<dbReference type="Gene3D" id="1.10.510.10">
    <property type="entry name" value="Transferase(Phosphotransferase) domain 1"/>
    <property type="match status" value="1"/>
</dbReference>
<dbReference type="Pfam" id="PF00069">
    <property type="entry name" value="Pkinase"/>
    <property type="match status" value="1"/>
</dbReference>
<dbReference type="Proteomes" id="UP000190092">
    <property type="component" value="Unassembled WGS sequence"/>
</dbReference>
<evidence type="ECO:0000313" key="9">
    <source>
        <dbReference type="EMBL" id="SKA19975.1"/>
    </source>
</evidence>
<keyword evidence="3 9" id="KW-0418">Kinase</keyword>
<keyword evidence="7" id="KW-0812">Transmembrane</keyword>
<accession>A0A1T4RVJ8</accession>
<dbReference type="PROSITE" id="PS50011">
    <property type="entry name" value="PROTEIN_KINASE_DOM"/>
    <property type="match status" value="1"/>
</dbReference>
<dbReference type="InterPro" id="IPR017441">
    <property type="entry name" value="Protein_kinase_ATP_BS"/>
</dbReference>
<feature type="transmembrane region" description="Helical" evidence="7">
    <location>
        <begin position="351"/>
        <end position="373"/>
    </location>
</feature>
<dbReference type="PANTHER" id="PTHR43289:SF34">
    <property type="entry name" value="SERINE_THREONINE-PROTEIN KINASE YBDM-RELATED"/>
    <property type="match status" value="1"/>
</dbReference>
<dbReference type="GO" id="GO:0005524">
    <property type="term" value="F:ATP binding"/>
    <property type="evidence" value="ECO:0007669"/>
    <property type="project" value="UniProtKB-UniRule"/>
</dbReference>
<gene>
    <name evidence="9" type="ORF">SAMN02745126_04085</name>
</gene>
<dbReference type="PANTHER" id="PTHR43289">
    <property type="entry name" value="MITOGEN-ACTIVATED PROTEIN KINASE KINASE KINASE 20-RELATED"/>
    <property type="match status" value="1"/>
</dbReference>
<dbReference type="InterPro" id="IPR008271">
    <property type="entry name" value="Ser/Thr_kinase_AS"/>
</dbReference>
<dbReference type="EMBL" id="FUWJ01000006">
    <property type="protein sequence ID" value="SKA19975.1"/>
    <property type="molecule type" value="Genomic_DNA"/>
</dbReference>
<feature type="region of interest" description="Disordered" evidence="6">
    <location>
        <begin position="416"/>
        <end position="470"/>
    </location>
</feature>
<dbReference type="InterPro" id="IPR000719">
    <property type="entry name" value="Prot_kinase_dom"/>
</dbReference>
<feature type="region of interest" description="Disordered" evidence="6">
    <location>
        <begin position="1"/>
        <end position="22"/>
    </location>
</feature>
<keyword evidence="7" id="KW-0472">Membrane</keyword>
<dbReference type="RefSeq" id="WP_085935775.1">
    <property type="nucleotide sequence ID" value="NZ_FUWJ01000006.1"/>
</dbReference>
<evidence type="ECO:0000259" key="8">
    <source>
        <dbReference type="PROSITE" id="PS50011"/>
    </source>
</evidence>